<feature type="domain" description="LTD" evidence="3">
    <location>
        <begin position="23"/>
        <end position="150"/>
    </location>
</feature>
<feature type="signal peptide" evidence="2">
    <location>
        <begin position="1"/>
        <end position="31"/>
    </location>
</feature>
<protein>
    <submittedName>
        <fullName evidence="4">Lamin tail domain-containing protein</fullName>
    </submittedName>
</protein>
<dbReference type="CDD" id="cd04486">
    <property type="entry name" value="YhcR_OBF_like"/>
    <property type="match status" value="1"/>
</dbReference>
<dbReference type="Pfam" id="PF00932">
    <property type="entry name" value="LTD"/>
    <property type="match status" value="1"/>
</dbReference>
<dbReference type="InterPro" id="IPR005135">
    <property type="entry name" value="Endo/exonuclease/phosphatase"/>
</dbReference>
<dbReference type="InterPro" id="IPR001322">
    <property type="entry name" value="Lamin_tail_dom"/>
</dbReference>
<dbReference type="EMBL" id="JBHSRD010000002">
    <property type="protein sequence ID" value="MFC6005741.1"/>
    <property type="molecule type" value="Genomic_DNA"/>
</dbReference>
<dbReference type="PANTHER" id="PTHR42834:SF1">
    <property type="entry name" value="ENDONUCLEASE_EXONUCLEASE_PHOSPHATASE FAMILY PROTEIN (AFU_ORTHOLOGUE AFUA_3G09210)"/>
    <property type="match status" value="1"/>
</dbReference>
<dbReference type="SUPFAM" id="SSF56219">
    <property type="entry name" value="DNase I-like"/>
    <property type="match status" value="1"/>
</dbReference>
<feature type="chain" id="PRO_5046046407" evidence="2">
    <location>
        <begin position="32"/>
        <end position="790"/>
    </location>
</feature>
<dbReference type="Gene3D" id="3.60.10.10">
    <property type="entry name" value="Endonuclease/exonuclease/phosphatase"/>
    <property type="match status" value="1"/>
</dbReference>
<dbReference type="Proteomes" id="UP001596189">
    <property type="component" value="Unassembled WGS sequence"/>
</dbReference>
<feature type="compositionally biased region" description="Low complexity" evidence="1">
    <location>
        <begin position="197"/>
        <end position="211"/>
    </location>
</feature>
<feature type="region of interest" description="Disordered" evidence="1">
    <location>
        <begin position="172"/>
        <end position="211"/>
    </location>
</feature>
<feature type="compositionally biased region" description="Low complexity" evidence="1">
    <location>
        <begin position="177"/>
        <end position="189"/>
    </location>
</feature>
<reference evidence="5" key="1">
    <citation type="journal article" date="2019" name="Int. J. Syst. Evol. Microbiol.">
        <title>The Global Catalogue of Microorganisms (GCM) 10K type strain sequencing project: providing services to taxonomists for standard genome sequencing and annotation.</title>
        <authorList>
            <consortium name="The Broad Institute Genomics Platform"/>
            <consortium name="The Broad Institute Genome Sequencing Center for Infectious Disease"/>
            <person name="Wu L."/>
            <person name="Ma J."/>
        </authorList>
    </citation>
    <scope>NUCLEOTIDE SEQUENCE [LARGE SCALE GENOMIC DNA]</scope>
    <source>
        <strain evidence="5">KACC 14249</strain>
    </source>
</reference>
<evidence type="ECO:0000259" key="3">
    <source>
        <dbReference type="PROSITE" id="PS51841"/>
    </source>
</evidence>
<keyword evidence="5" id="KW-1185">Reference proteome</keyword>
<organism evidence="4 5">
    <name type="scientific">Angustibacter luteus</name>
    <dbReference type="NCBI Taxonomy" id="658456"/>
    <lineage>
        <taxon>Bacteria</taxon>
        <taxon>Bacillati</taxon>
        <taxon>Actinomycetota</taxon>
        <taxon>Actinomycetes</taxon>
        <taxon>Kineosporiales</taxon>
        <taxon>Kineosporiaceae</taxon>
    </lineage>
</organism>
<gene>
    <name evidence="4" type="ORF">ACFQDO_01235</name>
</gene>
<sequence>MPRTPRRLVAGSAVLLVVGATAVVASAPANAVSSSVVISQVYGGGGNAGATYKNDFVQLFNGSTSPVDVTGWTIGYFPATSTGPAASLTTLSGTIAAGHSYLVQMAAGAGGTADLPTPDAVGAALISGTAGRIDVFNDVQQLVDRVGFGTTATTFEGSGPAPAPSNTTAVVRNAPCTDTDNNAADFATAPPAPENSATATPACTAAPPTGQPATIEQIQGATHTSPLKDQLVTDVQGVVTAKGPRGFWFQSTTPDADDATSDGVYVFTSSAPAVAVGDAVSVDATVTEFFPGAGGLSTTELTRPTVAVASSGNSLPAPVVLGVDRVAPAQTIKSGAPGDVQAAGVPFSPTTDAMDFDESLEGMRVAVAKPVAVGPTNTGFGETPIIPGGSPDVIRSARGGVVYSGYDHPNGARLIMDDQLLPAGSVTAMNVGDKIKDQAVGVLDYDFSNFHLNLTAAPTVKRLGLQREVTDAPSADQLAVATFNVENLAPADPQTKFDRLAAQIVTNLRSPDLLAVEEIQDNSGATNDGTVASDLTVSKLVAAIRAAGGPKYKSQSIDPVDGADGGQPGGNIRQVFLYRTDRGLGFVQRDGGTSTTPVTVEGVGAKTHLSVSPGRIDPANTAWNASRKPLVGQFKWNGQPLFVIANHLNSKGGDNAVFGRYQPPVRSSEVQRHQQAQLVHQFVANLQQANSSAKIIVLGDINDFEFSQTADLLVGGINPLVDLPRTLPKKERYTYVFDGNSQVLDHILISGSLAKDGSTKLYEYDAVHTNSEFFDQDSDHDPQVVRLDVR</sequence>
<dbReference type="Pfam" id="PF03372">
    <property type="entry name" value="Exo_endo_phos"/>
    <property type="match status" value="1"/>
</dbReference>
<dbReference type="PANTHER" id="PTHR42834">
    <property type="entry name" value="ENDONUCLEASE/EXONUCLEASE/PHOSPHATASE FAMILY PROTEIN (AFU_ORTHOLOGUE AFUA_3G09210)"/>
    <property type="match status" value="1"/>
</dbReference>
<evidence type="ECO:0000256" key="1">
    <source>
        <dbReference type="SAM" id="MobiDB-lite"/>
    </source>
</evidence>
<dbReference type="PROSITE" id="PS51841">
    <property type="entry name" value="LTD"/>
    <property type="match status" value="1"/>
</dbReference>
<proteinExistence type="predicted"/>
<evidence type="ECO:0000313" key="5">
    <source>
        <dbReference type="Proteomes" id="UP001596189"/>
    </source>
</evidence>
<keyword evidence="2" id="KW-0732">Signal</keyword>
<name>A0ABW1J8Z0_9ACTN</name>
<accession>A0ABW1J8Z0</accession>
<dbReference type="InterPro" id="IPR036691">
    <property type="entry name" value="Endo/exonu/phosph_ase_sf"/>
</dbReference>
<dbReference type="RefSeq" id="WP_345716619.1">
    <property type="nucleotide sequence ID" value="NZ_BAABFP010000005.1"/>
</dbReference>
<comment type="caution">
    <text evidence="4">The sequence shown here is derived from an EMBL/GenBank/DDBJ whole genome shotgun (WGS) entry which is preliminary data.</text>
</comment>
<evidence type="ECO:0000256" key="2">
    <source>
        <dbReference type="SAM" id="SignalP"/>
    </source>
</evidence>
<evidence type="ECO:0000313" key="4">
    <source>
        <dbReference type="EMBL" id="MFC6005741.1"/>
    </source>
</evidence>